<evidence type="ECO:0000256" key="4">
    <source>
        <dbReference type="ARBA" id="ARBA00022683"/>
    </source>
</evidence>
<proteinExistence type="inferred from homology"/>
<evidence type="ECO:0000259" key="5">
    <source>
        <dbReference type="PROSITE" id="PS51350"/>
    </source>
</evidence>
<dbReference type="InterPro" id="IPR001020">
    <property type="entry name" value="PTS_HPr_His_P_site"/>
</dbReference>
<dbReference type="NCBIfam" id="TIGR01003">
    <property type="entry name" value="PTS_HPr_family"/>
    <property type="match status" value="1"/>
</dbReference>
<feature type="domain" description="HPr" evidence="5">
    <location>
        <begin position="3"/>
        <end position="90"/>
    </location>
</feature>
<evidence type="ECO:0000313" key="7">
    <source>
        <dbReference type="Proteomes" id="UP001254608"/>
    </source>
</evidence>
<comment type="subcellular location">
    <subcellularLocation>
        <location evidence="1">Cytoplasm</location>
    </subcellularLocation>
</comment>
<keyword evidence="4" id="KW-0598">Phosphotransferase system</keyword>
<accession>A0ABU2WKJ2</accession>
<dbReference type="PANTHER" id="PTHR33705:SF2">
    <property type="entry name" value="PHOSPHOCARRIER PROTEIN NPR"/>
    <property type="match status" value="1"/>
</dbReference>
<comment type="caution">
    <text evidence="6">The sequence shown here is derived from an EMBL/GenBank/DDBJ whole genome shotgun (WGS) entry which is preliminary data.</text>
</comment>
<reference evidence="6 7" key="1">
    <citation type="submission" date="2023-09" db="EMBL/GenBank/DDBJ databases">
        <authorList>
            <person name="Rey-Velasco X."/>
        </authorList>
    </citation>
    <scope>NUCLEOTIDE SEQUENCE [LARGE SCALE GENOMIC DNA]</scope>
    <source>
        <strain evidence="6 7">W345</strain>
    </source>
</reference>
<evidence type="ECO:0000313" key="6">
    <source>
        <dbReference type="EMBL" id="MDT0498390.1"/>
    </source>
</evidence>
<sequence length="91" mass="9539">MKTVERTVEIVNRLGLHARAAAKLVTTASGFEADVRVRKDGREVSGKSIMGVMMLAAARGSRITLVADGEDAGAAVEALVALVADRFGERA</sequence>
<dbReference type="PROSITE" id="PS00369">
    <property type="entry name" value="PTS_HPR_HIS"/>
    <property type="match status" value="1"/>
</dbReference>
<evidence type="ECO:0000256" key="2">
    <source>
        <dbReference type="ARBA" id="ARBA00010736"/>
    </source>
</evidence>
<evidence type="ECO:0000256" key="3">
    <source>
        <dbReference type="ARBA" id="ARBA00022490"/>
    </source>
</evidence>
<keyword evidence="3" id="KW-0963">Cytoplasm</keyword>
<dbReference type="EMBL" id="JAVRIC010000021">
    <property type="protein sequence ID" value="MDT0498390.1"/>
    <property type="molecule type" value="Genomic_DNA"/>
</dbReference>
<dbReference type="InterPro" id="IPR050399">
    <property type="entry name" value="HPr"/>
</dbReference>
<dbReference type="PANTHER" id="PTHR33705">
    <property type="entry name" value="PHOSPHOCARRIER PROTEIN HPR"/>
    <property type="match status" value="1"/>
</dbReference>
<dbReference type="PROSITE" id="PS51350">
    <property type="entry name" value="PTS_HPR_DOM"/>
    <property type="match status" value="1"/>
</dbReference>
<keyword evidence="7" id="KW-1185">Reference proteome</keyword>
<name>A0ABU2WKJ2_9GAMM</name>
<gene>
    <name evidence="6" type="ORF">RM530_13605</name>
</gene>
<dbReference type="RefSeq" id="WP_311365800.1">
    <property type="nucleotide sequence ID" value="NZ_JAVRIC010000021.1"/>
</dbReference>
<dbReference type="PRINTS" id="PR00107">
    <property type="entry name" value="PHOSPHOCPHPR"/>
</dbReference>
<evidence type="ECO:0000256" key="1">
    <source>
        <dbReference type="ARBA" id="ARBA00004496"/>
    </source>
</evidence>
<dbReference type="Proteomes" id="UP001254608">
    <property type="component" value="Unassembled WGS sequence"/>
</dbReference>
<dbReference type="InterPro" id="IPR035895">
    <property type="entry name" value="HPr-like_sf"/>
</dbReference>
<comment type="similarity">
    <text evidence="2">Belongs to the HPr family.</text>
</comment>
<dbReference type="Gene3D" id="3.30.1340.10">
    <property type="entry name" value="HPr-like"/>
    <property type="match status" value="1"/>
</dbReference>
<dbReference type="PROSITE" id="PS00589">
    <property type="entry name" value="PTS_HPR_SER"/>
    <property type="match status" value="1"/>
</dbReference>
<dbReference type="Pfam" id="PF00381">
    <property type="entry name" value="PTS-HPr"/>
    <property type="match status" value="1"/>
</dbReference>
<organism evidence="6 7">
    <name type="scientific">Banduia mediterranea</name>
    <dbReference type="NCBI Taxonomy" id="3075609"/>
    <lineage>
        <taxon>Bacteria</taxon>
        <taxon>Pseudomonadati</taxon>
        <taxon>Pseudomonadota</taxon>
        <taxon>Gammaproteobacteria</taxon>
        <taxon>Nevskiales</taxon>
        <taxon>Algiphilaceae</taxon>
        <taxon>Banduia</taxon>
    </lineage>
</organism>
<dbReference type="CDD" id="cd00367">
    <property type="entry name" value="PTS-HPr_like"/>
    <property type="match status" value="1"/>
</dbReference>
<dbReference type="SUPFAM" id="SSF55594">
    <property type="entry name" value="HPr-like"/>
    <property type="match status" value="1"/>
</dbReference>
<protein>
    <submittedName>
        <fullName evidence="6">HPr family phosphocarrier protein</fullName>
    </submittedName>
</protein>
<dbReference type="InterPro" id="IPR002114">
    <property type="entry name" value="PTS_HPr_Ser_P_site"/>
</dbReference>
<dbReference type="InterPro" id="IPR000032">
    <property type="entry name" value="HPr-like"/>
</dbReference>